<name>A0ACA9PTF8_9GLOM</name>
<dbReference type="Proteomes" id="UP000789366">
    <property type="component" value="Unassembled WGS sequence"/>
</dbReference>
<feature type="non-terminal residue" evidence="1">
    <location>
        <position position="1"/>
    </location>
</feature>
<organism evidence="1 2">
    <name type="scientific">Cetraspora pellucida</name>
    <dbReference type="NCBI Taxonomy" id="1433469"/>
    <lineage>
        <taxon>Eukaryota</taxon>
        <taxon>Fungi</taxon>
        <taxon>Fungi incertae sedis</taxon>
        <taxon>Mucoromycota</taxon>
        <taxon>Glomeromycotina</taxon>
        <taxon>Glomeromycetes</taxon>
        <taxon>Diversisporales</taxon>
        <taxon>Gigasporaceae</taxon>
        <taxon>Cetraspora</taxon>
    </lineage>
</organism>
<accession>A0ACA9PTF8</accession>
<gene>
    <name evidence="1" type="ORF">SPELUC_LOCUS12538</name>
</gene>
<comment type="caution">
    <text evidence="1">The sequence shown here is derived from an EMBL/GenBank/DDBJ whole genome shotgun (WGS) entry which is preliminary data.</text>
</comment>
<evidence type="ECO:0000313" key="2">
    <source>
        <dbReference type="Proteomes" id="UP000789366"/>
    </source>
</evidence>
<sequence>CTYNAYADDALVVSQMNLKDGGKQSLLRDEKMPDGSVHVIIFVDED</sequence>
<keyword evidence="2" id="KW-1185">Reference proteome</keyword>
<protein>
    <submittedName>
        <fullName evidence="1">15275_t:CDS:1</fullName>
    </submittedName>
</protein>
<dbReference type="EMBL" id="CAJVPW010030039">
    <property type="protein sequence ID" value="CAG8722700.1"/>
    <property type="molecule type" value="Genomic_DNA"/>
</dbReference>
<evidence type="ECO:0000313" key="1">
    <source>
        <dbReference type="EMBL" id="CAG8722700.1"/>
    </source>
</evidence>
<proteinExistence type="predicted"/>
<reference evidence="1" key="1">
    <citation type="submission" date="2021-06" db="EMBL/GenBank/DDBJ databases">
        <authorList>
            <person name="Kallberg Y."/>
            <person name="Tangrot J."/>
            <person name="Rosling A."/>
        </authorList>
    </citation>
    <scope>NUCLEOTIDE SEQUENCE</scope>
    <source>
        <strain evidence="1">28 12/20/2015</strain>
    </source>
</reference>
<feature type="non-terminal residue" evidence="1">
    <location>
        <position position="46"/>
    </location>
</feature>